<evidence type="ECO:0000313" key="2">
    <source>
        <dbReference type="EMBL" id="MBX40912.1"/>
    </source>
</evidence>
<sequence length="39" mass="4659">MNQADFLNSFWCCSLVFFFPQQLLINFSSLTFSWLSNYV</sequence>
<reference evidence="2" key="1">
    <citation type="submission" date="2018-02" db="EMBL/GenBank/DDBJ databases">
        <title>Rhizophora mucronata_Transcriptome.</title>
        <authorList>
            <person name="Meera S.P."/>
            <person name="Sreeshan A."/>
            <person name="Augustine A."/>
        </authorList>
    </citation>
    <scope>NUCLEOTIDE SEQUENCE</scope>
    <source>
        <tissue evidence="2">Leaf</tissue>
    </source>
</reference>
<proteinExistence type="predicted"/>
<feature type="transmembrane region" description="Helical" evidence="1">
    <location>
        <begin position="6"/>
        <end position="25"/>
    </location>
</feature>
<organism evidence="2">
    <name type="scientific">Rhizophora mucronata</name>
    <name type="common">Asiatic mangrove</name>
    <dbReference type="NCBI Taxonomy" id="61149"/>
    <lineage>
        <taxon>Eukaryota</taxon>
        <taxon>Viridiplantae</taxon>
        <taxon>Streptophyta</taxon>
        <taxon>Embryophyta</taxon>
        <taxon>Tracheophyta</taxon>
        <taxon>Spermatophyta</taxon>
        <taxon>Magnoliopsida</taxon>
        <taxon>eudicotyledons</taxon>
        <taxon>Gunneridae</taxon>
        <taxon>Pentapetalae</taxon>
        <taxon>rosids</taxon>
        <taxon>fabids</taxon>
        <taxon>Malpighiales</taxon>
        <taxon>Rhizophoraceae</taxon>
        <taxon>Rhizophora</taxon>
    </lineage>
</organism>
<evidence type="ECO:0000256" key="1">
    <source>
        <dbReference type="SAM" id="Phobius"/>
    </source>
</evidence>
<keyword evidence="1" id="KW-1133">Transmembrane helix</keyword>
<dbReference type="AlphaFoldDB" id="A0A2P2NEL2"/>
<accession>A0A2P2NEL2</accession>
<keyword evidence="1" id="KW-0472">Membrane</keyword>
<keyword evidence="1" id="KW-0812">Transmembrane</keyword>
<protein>
    <submittedName>
        <fullName evidence="2">Uncharacterized protein</fullName>
    </submittedName>
</protein>
<name>A0A2P2NEL2_RHIMU</name>
<dbReference type="EMBL" id="GGEC01060428">
    <property type="protein sequence ID" value="MBX40912.1"/>
    <property type="molecule type" value="Transcribed_RNA"/>
</dbReference>